<evidence type="ECO:0000259" key="9">
    <source>
        <dbReference type="Pfam" id="PF01979"/>
    </source>
</evidence>
<dbReference type="PANTHER" id="PTHR11113:SF14">
    <property type="entry name" value="N-ACETYLGLUCOSAMINE-6-PHOSPHATE DEACETYLASE"/>
    <property type="match status" value="1"/>
</dbReference>
<name>A0A1M5SQF6_9ACTN</name>
<evidence type="ECO:0000256" key="7">
    <source>
        <dbReference type="PIRSR" id="PIRSR038994-2"/>
    </source>
</evidence>
<dbReference type="STRING" id="1206085.SAMN05443575_3785"/>
<keyword evidence="4 5" id="KW-0119">Carbohydrate metabolism</keyword>
<keyword evidence="11" id="KW-1185">Reference proteome</keyword>
<dbReference type="PIRSF" id="PIRSF038994">
    <property type="entry name" value="NagA"/>
    <property type="match status" value="1"/>
</dbReference>
<feature type="binding site" evidence="7">
    <location>
        <begin position="208"/>
        <end position="209"/>
    </location>
    <ligand>
        <name>substrate</name>
    </ligand>
</feature>
<feature type="binding site" evidence="7">
    <location>
        <position position="240"/>
    </location>
    <ligand>
        <name>substrate</name>
    </ligand>
</feature>
<evidence type="ECO:0000313" key="10">
    <source>
        <dbReference type="EMBL" id="SHH40761.1"/>
    </source>
</evidence>
<reference evidence="10 11" key="1">
    <citation type="submission" date="2016-11" db="EMBL/GenBank/DDBJ databases">
        <authorList>
            <person name="Jaros S."/>
            <person name="Januszkiewicz K."/>
            <person name="Wedrychowicz H."/>
        </authorList>
    </citation>
    <scope>NUCLEOTIDE SEQUENCE [LARGE SCALE GENOMIC DNA]</scope>
    <source>
        <strain evidence="10 11">DSM 45627</strain>
    </source>
</reference>
<evidence type="ECO:0000256" key="5">
    <source>
        <dbReference type="PIRNR" id="PIRNR038994"/>
    </source>
</evidence>
<keyword evidence="3 5" id="KW-0378">Hydrolase</keyword>
<dbReference type="RefSeq" id="WP_073391998.1">
    <property type="nucleotide sequence ID" value="NZ_FQVU01000006.1"/>
</dbReference>
<dbReference type="SUPFAM" id="SSF51338">
    <property type="entry name" value="Composite domain of metallo-dependent hydrolases"/>
    <property type="match status" value="1"/>
</dbReference>
<feature type="active site" description="Proton donor/acceptor" evidence="6">
    <location>
        <position position="262"/>
    </location>
</feature>
<feature type="binding site" evidence="8">
    <location>
        <position position="120"/>
    </location>
    <ligand>
        <name>Zn(2+)</name>
        <dbReference type="ChEBI" id="CHEBI:29105"/>
    </ligand>
</feature>
<dbReference type="OrthoDB" id="9776488at2"/>
<feature type="binding site" evidence="7">
    <location>
        <begin position="295"/>
        <end position="297"/>
    </location>
    <ligand>
        <name>substrate</name>
    </ligand>
</feature>
<evidence type="ECO:0000256" key="2">
    <source>
        <dbReference type="ARBA" id="ARBA00022723"/>
    </source>
</evidence>
<evidence type="ECO:0000313" key="11">
    <source>
        <dbReference type="Proteomes" id="UP000186132"/>
    </source>
</evidence>
<dbReference type="Proteomes" id="UP000186132">
    <property type="component" value="Unassembled WGS sequence"/>
</dbReference>
<dbReference type="Gene3D" id="3.20.20.140">
    <property type="entry name" value="Metal-dependent hydrolases"/>
    <property type="match status" value="1"/>
</dbReference>
<sequence length="367" mass="36522">MSRRLGVAAALVGDRLLPGDVAVADGRVEAVGLAPAGATGIAAPGLVDVQVNGYAGVDVAAADAAELATLHRALARDGVTSFVPTLITGDPDATVAAAERLAALDETTDRGARSLGTHLEGPWLAPERLGTHPAAHRCDPDAAGVERLVAGHRVVLVTLAPELLGALDAVRRLTAHGVVVLLGHSAATADAARAGFAAGARGVTHLFNAMEPLRGREPGLAGVALTRPDVVVGLVADGHHVAPENVQLAFAAAPGRVALVTDATAAAGMPDGRYRLGDVPVTLGGGAVRNAEGALAGSAATLAGCVRNAVGAGVPVAAALHAASTTPARLLGRDDVGTLRPGTTADVVVLTDELVVRRVLLAGQEVS</sequence>
<evidence type="ECO:0000256" key="8">
    <source>
        <dbReference type="PIRSR" id="PIRSR038994-3"/>
    </source>
</evidence>
<dbReference type="GO" id="GO:0008448">
    <property type="term" value="F:N-acetylglucosamine-6-phosphate deacetylase activity"/>
    <property type="evidence" value="ECO:0007669"/>
    <property type="project" value="InterPro"/>
</dbReference>
<dbReference type="GO" id="GO:0046872">
    <property type="term" value="F:metal ion binding"/>
    <property type="evidence" value="ECO:0007669"/>
    <property type="project" value="UniProtKB-KW"/>
</dbReference>
<dbReference type="Gene3D" id="2.30.40.10">
    <property type="entry name" value="Urease, subunit C, domain 1"/>
    <property type="match status" value="1"/>
</dbReference>
<feature type="binding site" evidence="7">
    <location>
        <position position="131"/>
    </location>
    <ligand>
        <name>substrate</name>
    </ligand>
</feature>
<dbReference type="PANTHER" id="PTHR11113">
    <property type="entry name" value="N-ACETYLGLUCOSAMINE-6-PHOSPHATE DEACETYLASE"/>
    <property type="match status" value="1"/>
</dbReference>
<comment type="cofactor">
    <cofactor evidence="8">
        <name>a divalent metal cation</name>
        <dbReference type="ChEBI" id="CHEBI:60240"/>
    </cofactor>
    <text evidence="8">Binds 1 divalent metal cation per subunit.</text>
</comment>
<feature type="binding site" evidence="7">
    <location>
        <position position="216"/>
    </location>
    <ligand>
        <name>substrate</name>
    </ligand>
</feature>
<dbReference type="NCBIfam" id="TIGR00221">
    <property type="entry name" value="nagA"/>
    <property type="match status" value="1"/>
</dbReference>
<organism evidence="10 11">
    <name type="scientific">Jatrophihabitans endophyticus</name>
    <dbReference type="NCBI Taxonomy" id="1206085"/>
    <lineage>
        <taxon>Bacteria</taxon>
        <taxon>Bacillati</taxon>
        <taxon>Actinomycetota</taxon>
        <taxon>Actinomycetes</taxon>
        <taxon>Jatrophihabitantales</taxon>
        <taxon>Jatrophihabitantaceae</taxon>
        <taxon>Jatrophihabitans</taxon>
    </lineage>
</organism>
<dbReference type="InterPro" id="IPR006680">
    <property type="entry name" value="Amidohydro-rel"/>
</dbReference>
<dbReference type="AlphaFoldDB" id="A0A1M5SQF6"/>
<evidence type="ECO:0000256" key="6">
    <source>
        <dbReference type="PIRSR" id="PIRSR038994-1"/>
    </source>
</evidence>
<dbReference type="InterPro" id="IPR032466">
    <property type="entry name" value="Metal_Hydrolase"/>
</dbReference>
<dbReference type="EMBL" id="FQVU01000006">
    <property type="protein sequence ID" value="SHH40761.1"/>
    <property type="molecule type" value="Genomic_DNA"/>
</dbReference>
<accession>A0A1M5SQF6</accession>
<dbReference type="SUPFAM" id="SSF51556">
    <property type="entry name" value="Metallo-dependent hydrolases"/>
    <property type="match status" value="1"/>
</dbReference>
<evidence type="ECO:0000256" key="4">
    <source>
        <dbReference type="ARBA" id="ARBA00023277"/>
    </source>
</evidence>
<comment type="similarity">
    <text evidence="1 5">Belongs to the metallo-dependent hydrolases superfamily. NagA family.</text>
</comment>
<evidence type="ECO:0000256" key="1">
    <source>
        <dbReference type="ARBA" id="ARBA00010716"/>
    </source>
</evidence>
<gene>
    <name evidence="10" type="ORF">SAMN05443575_3785</name>
</gene>
<feature type="binding site" evidence="8">
    <location>
        <position position="205"/>
    </location>
    <ligand>
        <name>Zn(2+)</name>
        <dbReference type="ChEBI" id="CHEBI:29105"/>
    </ligand>
</feature>
<dbReference type="InterPro" id="IPR011059">
    <property type="entry name" value="Metal-dep_hydrolase_composite"/>
</dbReference>
<proteinExistence type="inferred from homology"/>
<protein>
    <submittedName>
        <fullName evidence="10">N-acetylglucosamine-6-phosphate deacetylase</fullName>
    </submittedName>
</protein>
<feature type="binding site" evidence="8">
    <location>
        <position position="184"/>
    </location>
    <ligand>
        <name>Zn(2+)</name>
        <dbReference type="ChEBI" id="CHEBI:29105"/>
    </ligand>
</feature>
<dbReference type="Pfam" id="PF01979">
    <property type="entry name" value="Amidohydro_1"/>
    <property type="match status" value="1"/>
</dbReference>
<feature type="domain" description="Amidohydrolase-related" evidence="9">
    <location>
        <begin position="42"/>
        <end position="366"/>
    </location>
</feature>
<keyword evidence="2 8" id="KW-0479">Metal-binding</keyword>
<evidence type="ECO:0000256" key="3">
    <source>
        <dbReference type="ARBA" id="ARBA00022801"/>
    </source>
</evidence>
<dbReference type="InterPro" id="IPR003764">
    <property type="entry name" value="GlcNAc_6-P_deAcase"/>
</dbReference>
<dbReference type="GO" id="GO:0006046">
    <property type="term" value="P:N-acetylglucosamine catabolic process"/>
    <property type="evidence" value="ECO:0007669"/>
    <property type="project" value="TreeGrafter"/>
</dbReference>